<sequence length="282" mass="32649">MLFDCFSFFNELDLLDVRLHELHPLVDYFVLVEARRTFQGEPKPLYYAENADRFRSYSNKIIPIVVDFPETSDAYGLDTKPLDANWAREHYQRNQIAKGLAKATANDLIIVSDVDEILNATALRRALNERKPGELTIFEMPVYRGSANRRVRSLVWDKGPRLIEYRLFPGAQRLRLTKICASNRFRGTALERLHARTWNWINTGISAPVRVIPDAGWHMTSLGDWEAWRRKVESYAHSEHRSMGSFQCPDEYAKYLNKDTDIVGLAELPDFIRQNPGRFSLA</sequence>
<keyword evidence="1" id="KW-0328">Glycosyltransferase</keyword>
<dbReference type="RefSeq" id="WP_092869525.1">
    <property type="nucleotide sequence ID" value="NZ_FPCH01000005.1"/>
</dbReference>
<keyword evidence="2" id="KW-1185">Reference proteome</keyword>
<keyword evidence="1" id="KW-0808">Transferase</keyword>
<dbReference type="Pfam" id="PF04724">
    <property type="entry name" value="Glyco_transf_17"/>
    <property type="match status" value="1"/>
</dbReference>
<dbReference type="GO" id="GO:0016020">
    <property type="term" value="C:membrane"/>
    <property type="evidence" value="ECO:0007669"/>
    <property type="project" value="InterPro"/>
</dbReference>
<dbReference type="AlphaFoldDB" id="A0A1I7NWF4"/>
<evidence type="ECO:0000313" key="1">
    <source>
        <dbReference type="EMBL" id="SFV38982.1"/>
    </source>
</evidence>
<dbReference type="STRING" id="51670.SAMN04488557_4005"/>
<evidence type="ECO:0000313" key="2">
    <source>
        <dbReference type="Proteomes" id="UP000199423"/>
    </source>
</evidence>
<organism evidence="1 2">
    <name type="scientific">Hyphomicrobium facile</name>
    <dbReference type="NCBI Taxonomy" id="51670"/>
    <lineage>
        <taxon>Bacteria</taxon>
        <taxon>Pseudomonadati</taxon>
        <taxon>Pseudomonadota</taxon>
        <taxon>Alphaproteobacteria</taxon>
        <taxon>Hyphomicrobiales</taxon>
        <taxon>Hyphomicrobiaceae</taxon>
        <taxon>Hyphomicrobium</taxon>
    </lineage>
</organism>
<dbReference type="EMBL" id="FPCH01000005">
    <property type="protein sequence ID" value="SFV38982.1"/>
    <property type="molecule type" value="Genomic_DNA"/>
</dbReference>
<accession>A0A1I7NWF4</accession>
<dbReference type="InterPro" id="IPR006813">
    <property type="entry name" value="Glyco_trans_17"/>
</dbReference>
<reference evidence="2" key="1">
    <citation type="submission" date="2016-10" db="EMBL/GenBank/DDBJ databases">
        <authorList>
            <person name="Varghese N."/>
            <person name="Submissions S."/>
        </authorList>
    </citation>
    <scope>NUCLEOTIDE SEQUENCE [LARGE SCALE GENOMIC DNA]</scope>
    <source>
        <strain evidence="2">DSM 1565</strain>
    </source>
</reference>
<gene>
    <name evidence="1" type="ORF">SAMN04488557_4005</name>
</gene>
<dbReference type="GO" id="GO:0006044">
    <property type="term" value="P:N-acetylglucosamine metabolic process"/>
    <property type="evidence" value="ECO:0007669"/>
    <property type="project" value="TreeGrafter"/>
</dbReference>
<proteinExistence type="predicted"/>
<dbReference type="PANTHER" id="PTHR12224">
    <property type="entry name" value="BETA-1,4-MANNOSYL-GLYCOPROTEIN BETA-1,4-N-ACETYLGLUCOSAMINYL-TRANSFERASE"/>
    <property type="match status" value="1"/>
</dbReference>
<dbReference type="PANTHER" id="PTHR12224:SF0">
    <property type="entry name" value="BETA-1,4-MANNOSYL-GLYCOPROTEIN 4-BETA-N-ACETYLGLUCOSAMINYLTRANSFERASE"/>
    <property type="match status" value="1"/>
</dbReference>
<dbReference type="Proteomes" id="UP000199423">
    <property type="component" value="Unassembled WGS sequence"/>
</dbReference>
<dbReference type="GO" id="GO:0003830">
    <property type="term" value="F:beta-1,4-mannosylglycoprotein 4-beta-N-acetylglucosaminyltransferase activity"/>
    <property type="evidence" value="ECO:0007669"/>
    <property type="project" value="InterPro"/>
</dbReference>
<protein>
    <submittedName>
        <fullName evidence="1">Beta-1,4-mannosyl-glycoprotein beta-1,4-N-acetylglucosaminyltransferase</fullName>
    </submittedName>
</protein>
<name>A0A1I7NWF4_9HYPH</name>